<comment type="caution">
    <text evidence="9">The sequence shown here is derived from an EMBL/GenBank/DDBJ whole genome shotgun (WGS) entry which is preliminary data.</text>
</comment>
<gene>
    <name evidence="9" type="ORF">E5K02_01875</name>
</gene>
<feature type="coiled-coil region" evidence="6">
    <location>
        <begin position="289"/>
        <end position="355"/>
    </location>
</feature>
<keyword evidence="3" id="KW-0597">Phosphoprotein</keyword>
<dbReference type="SUPFAM" id="SSF47384">
    <property type="entry name" value="Homodimeric domain of signal transducing histidine kinase"/>
    <property type="match status" value="1"/>
</dbReference>
<dbReference type="InterPro" id="IPR004358">
    <property type="entry name" value="Sig_transdc_His_kin-like_C"/>
</dbReference>
<dbReference type="Gene3D" id="3.30.565.10">
    <property type="entry name" value="Histidine kinase-like ATPase, C-terminal domain"/>
    <property type="match status" value="1"/>
</dbReference>
<dbReference type="PROSITE" id="PS50112">
    <property type="entry name" value="PAS"/>
    <property type="match status" value="1"/>
</dbReference>
<dbReference type="EMBL" id="SRMB01000001">
    <property type="protein sequence ID" value="TGE28237.1"/>
    <property type="molecule type" value="Genomic_DNA"/>
</dbReference>
<dbReference type="NCBIfam" id="TIGR00229">
    <property type="entry name" value="sensory_box"/>
    <property type="match status" value="1"/>
</dbReference>
<dbReference type="InterPro" id="IPR013656">
    <property type="entry name" value="PAS_4"/>
</dbReference>
<dbReference type="InterPro" id="IPR003661">
    <property type="entry name" value="HisK_dim/P_dom"/>
</dbReference>
<dbReference type="Pfam" id="PF00512">
    <property type="entry name" value="HisKA"/>
    <property type="match status" value="1"/>
</dbReference>
<dbReference type="InterPro" id="IPR036097">
    <property type="entry name" value="HisK_dim/P_sf"/>
</dbReference>
<dbReference type="Gene3D" id="1.10.287.130">
    <property type="match status" value="1"/>
</dbReference>
<evidence type="ECO:0000256" key="2">
    <source>
        <dbReference type="ARBA" id="ARBA00012438"/>
    </source>
</evidence>
<dbReference type="InterPro" id="IPR003594">
    <property type="entry name" value="HATPase_dom"/>
</dbReference>
<evidence type="ECO:0000259" key="8">
    <source>
        <dbReference type="PROSITE" id="PS50112"/>
    </source>
</evidence>
<dbReference type="InterPro" id="IPR000014">
    <property type="entry name" value="PAS"/>
</dbReference>
<feature type="domain" description="Histidine kinase" evidence="7">
    <location>
        <begin position="652"/>
        <end position="867"/>
    </location>
</feature>
<dbReference type="Gene3D" id="3.30.450.20">
    <property type="entry name" value="PAS domain"/>
    <property type="match status" value="3"/>
</dbReference>
<dbReference type="EC" id="2.7.13.3" evidence="2"/>
<sequence length="867" mass="98764">MSSSPALPTKLPDWLPADEMLRTVLDMSLTGLIYYTPILDPADKHTIVDFAFVYLNPAAQRMMSMPERPTLTHLQQWPQSKAHGTFDFHVDAFVSGEPRSYNINYQADGYDNYYCLVARRTGPGLLVSFTDTADQPRSPVEISLRASQAREQVARAEAEAQRQQLERMIMQAPACIARLEGPELTFTLVNPLYQQLVGNRVLVGKPLREAWPELIEQSFPELLQQVYRTGETYYGNEQVAYLDRTNSGRLDPVYFNFIYQAIRDSNETIIGVLIFAYDVSEQVQARQLIEAQELKTNILNEELAATNEELQAFNEEALANNDELSRTQISLHQLNQQLENRVAERTMALQTAQMETEHQRQRLETLFMQAPAAICILGGPDLVYELVNPSYQQLFPGRSLLGKPLLAALPELQDQPVWHTLRRVYQTGISHEETAIHIPVAEYENGPLKDFYFNYIQQARYDEQGQIDGVLVFAFEVTEQVLARQASEASAHRLQLLTDALPVLIGYLDRDQRYRFANQAYKSWFNREPQELLGQRVVDIVGQEAYQGIEGYIERALAGENLDFEARMPYRKDFVKYIRTSYVPDVQQGQVVGFYTLINDITEQVMARQQVQSLNEELAAINEELQASNEELLDSNQQLTRTNVDLDNFIYTASHDLKAPITNIEGLLNALREELPPEVASTDSVGPILARMLDSVNRFKRTIAHLTDVSKLQKEHSPASTPVELSSVIDDVRLDLAPFLHETQAELLLHLGDCPAIVFPEKNLRSVVYNLLSNALKYRAPDRPPRIELRCRREEQYTVLEVHDNGLGIDDIQRPKLFSMFQRFHDHVEGSGIGLYMVKKMVENMGGYIVVSSQPGQGSSFFVYFRN</sequence>
<keyword evidence="5" id="KW-0418">Kinase</keyword>
<keyword evidence="4" id="KW-0808">Transferase</keyword>
<feature type="coiled-coil region" evidence="6">
    <location>
        <begin position="604"/>
        <end position="642"/>
    </location>
</feature>
<dbReference type="GO" id="GO:0000155">
    <property type="term" value="F:phosphorelay sensor kinase activity"/>
    <property type="evidence" value="ECO:0007669"/>
    <property type="project" value="InterPro"/>
</dbReference>
<evidence type="ECO:0000256" key="4">
    <source>
        <dbReference type="ARBA" id="ARBA00022679"/>
    </source>
</evidence>
<evidence type="ECO:0000256" key="6">
    <source>
        <dbReference type="SAM" id="Coils"/>
    </source>
</evidence>
<organism evidence="9 10">
    <name type="scientific">Hymenobacter metallicola</name>
    <dbReference type="NCBI Taxonomy" id="2563114"/>
    <lineage>
        <taxon>Bacteria</taxon>
        <taxon>Pseudomonadati</taxon>
        <taxon>Bacteroidota</taxon>
        <taxon>Cytophagia</taxon>
        <taxon>Cytophagales</taxon>
        <taxon>Hymenobacteraceae</taxon>
        <taxon>Hymenobacter</taxon>
    </lineage>
</organism>
<dbReference type="PRINTS" id="PR00344">
    <property type="entry name" value="BCTRLSENSOR"/>
</dbReference>
<dbReference type="SUPFAM" id="SSF55785">
    <property type="entry name" value="PYP-like sensor domain (PAS domain)"/>
    <property type="match status" value="3"/>
</dbReference>
<dbReference type="RefSeq" id="WP_135391608.1">
    <property type="nucleotide sequence ID" value="NZ_SRMB01000001.1"/>
</dbReference>
<dbReference type="AlphaFoldDB" id="A0A4Z0QDV4"/>
<evidence type="ECO:0000256" key="5">
    <source>
        <dbReference type="ARBA" id="ARBA00022777"/>
    </source>
</evidence>
<dbReference type="CDD" id="cd00130">
    <property type="entry name" value="PAS"/>
    <property type="match status" value="1"/>
</dbReference>
<dbReference type="Pfam" id="PF08448">
    <property type="entry name" value="PAS_4"/>
    <property type="match status" value="3"/>
</dbReference>
<dbReference type="SMART" id="SM00388">
    <property type="entry name" value="HisKA"/>
    <property type="match status" value="1"/>
</dbReference>
<dbReference type="PROSITE" id="PS50109">
    <property type="entry name" value="HIS_KIN"/>
    <property type="match status" value="1"/>
</dbReference>
<dbReference type="InterPro" id="IPR035965">
    <property type="entry name" value="PAS-like_dom_sf"/>
</dbReference>
<dbReference type="SUPFAM" id="SSF55874">
    <property type="entry name" value="ATPase domain of HSP90 chaperone/DNA topoisomerase II/histidine kinase"/>
    <property type="match status" value="1"/>
</dbReference>
<dbReference type="InterPro" id="IPR052162">
    <property type="entry name" value="Sensor_kinase/Photoreceptor"/>
</dbReference>
<dbReference type="InterPro" id="IPR005467">
    <property type="entry name" value="His_kinase_dom"/>
</dbReference>
<dbReference type="Pfam" id="PF02518">
    <property type="entry name" value="HATPase_c"/>
    <property type="match status" value="1"/>
</dbReference>
<dbReference type="Proteomes" id="UP000298471">
    <property type="component" value="Unassembled WGS sequence"/>
</dbReference>
<dbReference type="SMART" id="SM00091">
    <property type="entry name" value="PAS"/>
    <property type="match status" value="3"/>
</dbReference>
<dbReference type="SMART" id="SM00387">
    <property type="entry name" value="HATPase_c"/>
    <property type="match status" value="1"/>
</dbReference>
<dbReference type="CDD" id="cd00082">
    <property type="entry name" value="HisKA"/>
    <property type="match status" value="1"/>
</dbReference>
<keyword evidence="6" id="KW-0175">Coiled coil</keyword>
<evidence type="ECO:0000313" key="9">
    <source>
        <dbReference type="EMBL" id="TGE28237.1"/>
    </source>
</evidence>
<evidence type="ECO:0000313" key="10">
    <source>
        <dbReference type="Proteomes" id="UP000298471"/>
    </source>
</evidence>
<dbReference type="OrthoDB" id="9766459at2"/>
<evidence type="ECO:0000256" key="3">
    <source>
        <dbReference type="ARBA" id="ARBA00022553"/>
    </source>
</evidence>
<dbReference type="PANTHER" id="PTHR43304">
    <property type="entry name" value="PHYTOCHROME-LIKE PROTEIN CPH1"/>
    <property type="match status" value="1"/>
</dbReference>
<dbReference type="InterPro" id="IPR036890">
    <property type="entry name" value="HATPase_C_sf"/>
</dbReference>
<reference evidence="9 10" key="1">
    <citation type="submission" date="2019-04" db="EMBL/GenBank/DDBJ databases">
        <authorList>
            <person name="Feng G."/>
            <person name="Zhang J."/>
            <person name="Zhu H."/>
        </authorList>
    </citation>
    <scope>NUCLEOTIDE SEQUENCE [LARGE SCALE GENOMIC DNA]</scope>
    <source>
        <strain evidence="9 10">9PBR-1</strain>
    </source>
</reference>
<keyword evidence="10" id="KW-1185">Reference proteome</keyword>
<feature type="domain" description="PAS" evidence="8">
    <location>
        <begin position="490"/>
        <end position="560"/>
    </location>
</feature>
<evidence type="ECO:0000256" key="1">
    <source>
        <dbReference type="ARBA" id="ARBA00000085"/>
    </source>
</evidence>
<protein>
    <recommendedName>
        <fullName evidence="2">histidine kinase</fullName>
        <ecNumber evidence="2">2.7.13.3</ecNumber>
    </recommendedName>
</protein>
<dbReference type="PANTHER" id="PTHR43304:SF1">
    <property type="entry name" value="PAC DOMAIN-CONTAINING PROTEIN"/>
    <property type="match status" value="1"/>
</dbReference>
<evidence type="ECO:0000259" key="7">
    <source>
        <dbReference type="PROSITE" id="PS50109"/>
    </source>
</evidence>
<proteinExistence type="predicted"/>
<accession>A0A4Z0QDV4</accession>
<comment type="catalytic activity">
    <reaction evidence="1">
        <text>ATP + protein L-histidine = ADP + protein N-phospho-L-histidine.</text>
        <dbReference type="EC" id="2.7.13.3"/>
    </reaction>
</comment>
<name>A0A4Z0QDV4_9BACT</name>